<sequence>MFKPRGFSGDGEALERLKGWGLPLMALRWLAYVAIFLLRDYETLQPPFVEPPFGLDLGGYRLLEIYTAPVFGALLIGALVLTVWGYLRLRGQSAPVGRILDAIGVAFFVPWLAVSVADLALIHVGMWRLAVVAPIHTVVLGWESWAAVELVGGRMTLKTSDTVILTLLLMFVWIALCAIWWR</sequence>
<dbReference type="STRING" id="1817816.A2Y64_05405"/>
<reference evidence="2 3" key="1">
    <citation type="journal article" date="2016" name="Nat. Commun.">
        <title>Thousands of microbial genomes shed light on interconnected biogeochemical processes in an aquifer system.</title>
        <authorList>
            <person name="Anantharaman K."/>
            <person name="Brown C.T."/>
            <person name="Hug L.A."/>
            <person name="Sharon I."/>
            <person name="Castelle C.J."/>
            <person name="Probst A.J."/>
            <person name="Thomas B.C."/>
            <person name="Singh A."/>
            <person name="Wilkins M.J."/>
            <person name="Karaoz U."/>
            <person name="Brodie E.L."/>
            <person name="Williams K.H."/>
            <person name="Hubbard S.S."/>
            <person name="Banfield J.F."/>
        </authorList>
    </citation>
    <scope>NUCLEOTIDE SEQUENCE [LARGE SCALE GENOMIC DNA]</scope>
</reference>
<gene>
    <name evidence="2" type="ORF">A2Y64_05405</name>
</gene>
<dbReference type="Proteomes" id="UP000177187">
    <property type="component" value="Unassembled WGS sequence"/>
</dbReference>
<proteinExistence type="predicted"/>
<feature type="transmembrane region" description="Helical" evidence="1">
    <location>
        <begin position="163"/>
        <end position="181"/>
    </location>
</feature>
<evidence type="ECO:0000313" key="2">
    <source>
        <dbReference type="EMBL" id="OGD75557.1"/>
    </source>
</evidence>
<evidence type="ECO:0000256" key="1">
    <source>
        <dbReference type="SAM" id="Phobius"/>
    </source>
</evidence>
<keyword evidence="1" id="KW-1133">Transmembrane helix</keyword>
<keyword evidence="1" id="KW-0812">Transmembrane</keyword>
<organism evidence="2 3">
    <name type="scientific">Candidatus Coatesbacteria bacterium RBG_13_66_14</name>
    <dbReference type="NCBI Taxonomy" id="1817816"/>
    <lineage>
        <taxon>Bacteria</taxon>
        <taxon>Candidatus Coatesiibacteriota</taxon>
    </lineage>
</organism>
<feature type="transmembrane region" description="Helical" evidence="1">
    <location>
        <begin position="20"/>
        <end position="38"/>
    </location>
</feature>
<dbReference type="EMBL" id="MFAF01000069">
    <property type="protein sequence ID" value="OGD75557.1"/>
    <property type="molecule type" value="Genomic_DNA"/>
</dbReference>
<feature type="transmembrane region" description="Helical" evidence="1">
    <location>
        <begin position="65"/>
        <end position="87"/>
    </location>
</feature>
<protein>
    <recommendedName>
        <fullName evidence="4">Yip1 domain-containing protein</fullName>
    </recommendedName>
</protein>
<comment type="caution">
    <text evidence="2">The sequence shown here is derived from an EMBL/GenBank/DDBJ whole genome shotgun (WGS) entry which is preliminary data.</text>
</comment>
<accession>A0A1F5F7F1</accession>
<keyword evidence="1" id="KW-0472">Membrane</keyword>
<feature type="transmembrane region" description="Helical" evidence="1">
    <location>
        <begin position="99"/>
        <end position="123"/>
    </location>
</feature>
<name>A0A1F5F7F1_9BACT</name>
<evidence type="ECO:0008006" key="4">
    <source>
        <dbReference type="Google" id="ProtNLM"/>
    </source>
</evidence>
<dbReference type="AlphaFoldDB" id="A0A1F5F7F1"/>
<evidence type="ECO:0000313" key="3">
    <source>
        <dbReference type="Proteomes" id="UP000177187"/>
    </source>
</evidence>